<comment type="caution">
    <text evidence="2">The sequence shown here is derived from an EMBL/GenBank/DDBJ whole genome shotgun (WGS) entry which is preliminary data.</text>
</comment>
<keyword evidence="3" id="KW-1185">Reference proteome</keyword>
<reference evidence="2 3" key="1">
    <citation type="submission" date="2024-07" db="EMBL/GenBank/DDBJ databases">
        <title>Chromosome-level genome assembly of the water stick insect Ranatra chinensis (Heteroptera: Nepidae).</title>
        <authorList>
            <person name="Liu X."/>
        </authorList>
    </citation>
    <scope>NUCLEOTIDE SEQUENCE [LARGE SCALE GENOMIC DNA]</scope>
    <source>
        <strain evidence="2">Cailab_2021Rc</strain>
        <tissue evidence="2">Muscle</tissue>
    </source>
</reference>
<sequence length="248" mass="28348">MASKRRNMFHKNKTQETTEKGLPEYAVLGHSSTMCLTERCWSLPPFMHSICASTMLGYELYSVLTMIYVHVAHPNPLHMRLKYTANVLRGPKCQGVICKYGRPPQIIYRNSEFNTKYAGGLSRAINLRSQSGSRWSQNNVPPQFNKRLTGKWLLKKFARWESSGWREIRVPPLTELALMIEGAQLIVMSGRVVLESVSLSQSPGNIKGVYRNETLAIGMKYKFQIAFLLSILWNLLLSCVFLIQDFQI</sequence>
<accession>A0ABD0YJX1</accession>
<name>A0ABD0YJX1_9HEMI</name>
<protein>
    <submittedName>
        <fullName evidence="2">Uncharacterized protein</fullName>
    </submittedName>
</protein>
<feature type="transmembrane region" description="Helical" evidence="1">
    <location>
        <begin position="225"/>
        <end position="243"/>
    </location>
</feature>
<keyword evidence="1" id="KW-0812">Transmembrane</keyword>
<proteinExistence type="predicted"/>
<dbReference type="Proteomes" id="UP001558652">
    <property type="component" value="Unassembled WGS sequence"/>
</dbReference>
<gene>
    <name evidence="2" type="ORF">AAG570_003034</name>
</gene>
<dbReference type="AlphaFoldDB" id="A0ABD0YJX1"/>
<evidence type="ECO:0000313" key="2">
    <source>
        <dbReference type="EMBL" id="KAL1122707.1"/>
    </source>
</evidence>
<evidence type="ECO:0000256" key="1">
    <source>
        <dbReference type="SAM" id="Phobius"/>
    </source>
</evidence>
<organism evidence="2 3">
    <name type="scientific">Ranatra chinensis</name>
    <dbReference type="NCBI Taxonomy" id="642074"/>
    <lineage>
        <taxon>Eukaryota</taxon>
        <taxon>Metazoa</taxon>
        <taxon>Ecdysozoa</taxon>
        <taxon>Arthropoda</taxon>
        <taxon>Hexapoda</taxon>
        <taxon>Insecta</taxon>
        <taxon>Pterygota</taxon>
        <taxon>Neoptera</taxon>
        <taxon>Paraneoptera</taxon>
        <taxon>Hemiptera</taxon>
        <taxon>Heteroptera</taxon>
        <taxon>Panheteroptera</taxon>
        <taxon>Nepomorpha</taxon>
        <taxon>Nepidae</taxon>
        <taxon>Ranatrinae</taxon>
        <taxon>Ranatra</taxon>
    </lineage>
</organism>
<evidence type="ECO:0000313" key="3">
    <source>
        <dbReference type="Proteomes" id="UP001558652"/>
    </source>
</evidence>
<keyword evidence="1" id="KW-1133">Transmembrane helix</keyword>
<dbReference type="EMBL" id="JBFDAA010000013">
    <property type="protein sequence ID" value="KAL1122707.1"/>
    <property type="molecule type" value="Genomic_DNA"/>
</dbReference>
<keyword evidence="1" id="KW-0472">Membrane</keyword>